<proteinExistence type="predicted"/>
<name>A0A6J6GJP5_9ZZZZ</name>
<sequence length="129" mass="14103">MFYCDLMPLSEREEKLLAQMEKALLADDPRLVSALTGAPTKSSRRNLGLAVVLFFAGFAAVFGGVFSKIYPISWVGFLICLTGLSILASGLKGKVEALAKGERPAKPARSSFKQRLDDRWDNRGPNPID</sequence>
<feature type="transmembrane region" description="Helical" evidence="2">
    <location>
        <begin position="72"/>
        <end position="91"/>
    </location>
</feature>
<organism evidence="3">
    <name type="scientific">freshwater metagenome</name>
    <dbReference type="NCBI Taxonomy" id="449393"/>
    <lineage>
        <taxon>unclassified sequences</taxon>
        <taxon>metagenomes</taxon>
        <taxon>ecological metagenomes</taxon>
    </lineage>
</organism>
<evidence type="ECO:0000256" key="2">
    <source>
        <dbReference type="SAM" id="Phobius"/>
    </source>
</evidence>
<dbReference type="InterPro" id="IPR021401">
    <property type="entry name" value="DUF3040"/>
</dbReference>
<gene>
    <name evidence="3" type="ORF">UFOPK1852_00095</name>
</gene>
<accession>A0A6J6GJP5</accession>
<dbReference type="AlphaFoldDB" id="A0A6J6GJP5"/>
<keyword evidence="2" id="KW-0472">Membrane</keyword>
<dbReference type="EMBL" id="CAEZUS010000006">
    <property type="protein sequence ID" value="CAB4601542.1"/>
    <property type="molecule type" value="Genomic_DNA"/>
</dbReference>
<protein>
    <submittedName>
        <fullName evidence="3">Unannotated protein</fullName>
    </submittedName>
</protein>
<keyword evidence="2" id="KW-0812">Transmembrane</keyword>
<reference evidence="3" key="1">
    <citation type="submission" date="2020-05" db="EMBL/GenBank/DDBJ databases">
        <authorList>
            <person name="Chiriac C."/>
            <person name="Salcher M."/>
            <person name="Ghai R."/>
            <person name="Kavagutti S V."/>
        </authorList>
    </citation>
    <scope>NUCLEOTIDE SEQUENCE</scope>
</reference>
<evidence type="ECO:0000256" key="1">
    <source>
        <dbReference type="SAM" id="MobiDB-lite"/>
    </source>
</evidence>
<keyword evidence="2" id="KW-1133">Transmembrane helix</keyword>
<feature type="region of interest" description="Disordered" evidence="1">
    <location>
        <begin position="100"/>
        <end position="129"/>
    </location>
</feature>
<feature type="transmembrane region" description="Helical" evidence="2">
    <location>
        <begin position="47"/>
        <end position="66"/>
    </location>
</feature>
<evidence type="ECO:0000313" key="3">
    <source>
        <dbReference type="EMBL" id="CAB4601542.1"/>
    </source>
</evidence>
<dbReference type="Pfam" id="PF11239">
    <property type="entry name" value="DUF3040"/>
    <property type="match status" value="1"/>
</dbReference>